<protein>
    <submittedName>
        <fullName evidence="2">Uncharacterized protein</fullName>
    </submittedName>
</protein>
<proteinExistence type="predicted"/>
<gene>
    <name evidence="2" type="ORF">CYMTET_12013</name>
</gene>
<dbReference type="EMBL" id="LGRX02004520">
    <property type="protein sequence ID" value="KAK3280134.1"/>
    <property type="molecule type" value="Genomic_DNA"/>
</dbReference>
<comment type="caution">
    <text evidence="2">The sequence shown here is derived from an EMBL/GenBank/DDBJ whole genome shotgun (WGS) entry which is preliminary data.</text>
</comment>
<organism evidence="2 3">
    <name type="scientific">Cymbomonas tetramitiformis</name>
    <dbReference type="NCBI Taxonomy" id="36881"/>
    <lineage>
        <taxon>Eukaryota</taxon>
        <taxon>Viridiplantae</taxon>
        <taxon>Chlorophyta</taxon>
        <taxon>Pyramimonadophyceae</taxon>
        <taxon>Pyramimonadales</taxon>
        <taxon>Pyramimonadaceae</taxon>
        <taxon>Cymbomonas</taxon>
    </lineage>
</organism>
<evidence type="ECO:0000313" key="3">
    <source>
        <dbReference type="Proteomes" id="UP001190700"/>
    </source>
</evidence>
<accession>A0AAE0GL85</accession>
<reference evidence="2 3" key="1">
    <citation type="journal article" date="2015" name="Genome Biol. Evol.">
        <title>Comparative Genomics of a Bacterivorous Green Alga Reveals Evolutionary Causalities and Consequences of Phago-Mixotrophic Mode of Nutrition.</title>
        <authorList>
            <person name="Burns J.A."/>
            <person name="Paasch A."/>
            <person name="Narechania A."/>
            <person name="Kim E."/>
        </authorList>
    </citation>
    <scope>NUCLEOTIDE SEQUENCE [LARGE SCALE GENOMIC DNA]</scope>
    <source>
        <strain evidence="2 3">PLY_AMNH</strain>
    </source>
</reference>
<sequence>MPGNRQVTAREFFAEALLDVPVEVPAGSFNAEWNKASVRRELNIPESFDGEATQYIKGNGGPSTDRWKVVCEDGDETDEANPSLPHRPVGKKPDSIGHELTDPRVWDVQSPIPLRATRG</sequence>
<name>A0AAE0GL85_9CHLO</name>
<evidence type="ECO:0000256" key="1">
    <source>
        <dbReference type="SAM" id="MobiDB-lite"/>
    </source>
</evidence>
<feature type="compositionally biased region" description="Basic and acidic residues" evidence="1">
    <location>
        <begin position="91"/>
        <end position="105"/>
    </location>
</feature>
<feature type="region of interest" description="Disordered" evidence="1">
    <location>
        <begin position="75"/>
        <end position="119"/>
    </location>
</feature>
<keyword evidence="3" id="KW-1185">Reference proteome</keyword>
<evidence type="ECO:0000313" key="2">
    <source>
        <dbReference type="EMBL" id="KAK3280134.1"/>
    </source>
</evidence>
<dbReference type="Proteomes" id="UP001190700">
    <property type="component" value="Unassembled WGS sequence"/>
</dbReference>
<dbReference type="AlphaFoldDB" id="A0AAE0GL85"/>